<gene>
    <name evidence="3" type="ORF">JKF63_01921</name>
</gene>
<dbReference type="GeneID" id="94288042"/>
<feature type="compositionally biased region" description="Polar residues" evidence="1">
    <location>
        <begin position="825"/>
        <end position="842"/>
    </location>
</feature>
<evidence type="ECO:0000313" key="3">
    <source>
        <dbReference type="EMBL" id="KAG5494087.1"/>
    </source>
</evidence>
<proteinExistence type="predicted"/>
<name>A0A836HX36_9TRYP</name>
<dbReference type="OrthoDB" id="268013at2759"/>
<feature type="compositionally biased region" description="Basic and acidic residues" evidence="1">
    <location>
        <begin position="593"/>
        <end position="605"/>
    </location>
</feature>
<feature type="compositionally biased region" description="Polar residues" evidence="1">
    <location>
        <begin position="575"/>
        <end position="585"/>
    </location>
</feature>
<protein>
    <recommendedName>
        <fullName evidence="5">Transmembrane protein</fullName>
    </recommendedName>
</protein>
<feature type="region of interest" description="Disordered" evidence="1">
    <location>
        <begin position="511"/>
        <end position="605"/>
    </location>
</feature>
<feature type="compositionally biased region" description="Basic and acidic residues" evidence="1">
    <location>
        <begin position="302"/>
        <end position="322"/>
    </location>
</feature>
<feature type="signal peptide" evidence="2">
    <location>
        <begin position="1"/>
        <end position="28"/>
    </location>
</feature>
<feature type="region of interest" description="Disordered" evidence="1">
    <location>
        <begin position="192"/>
        <end position="231"/>
    </location>
</feature>
<dbReference type="EMBL" id="JAFJZO010000034">
    <property type="protein sequence ID" value="KAG5494087.1"/>
    <property type="molecule type" value="Genomic_DNA"/>
</dbReference>
<feature type="compositionally biased region" description="Pro residues" evidence="1">
    <location>
        <begin position="553"/>
        <end position="573"/>
    </location>
</feature>
<feature type="chain" id="PRO_5032546862" description="Transmembrane protein" evidence="2">
    <location>
        <begin position="29"/>
        <end position="891"/>
    </location>
</feature>
<feature type="compositionally biased region" description="Polar residues" evidence="1">
    <location>
        <begin position="747"/>
        <end position="765"/>
    </location>
</feature>
<evidence type="ECO:0000256" key="1">
    <source>
        <dbReference type="SAM" id="MobiDB-lite"/>
    </source>
</evidence>
<evidence type="ECO:0008006" key="5">
    <source>
        <dbReference type="Google" id="ProtNLM"/>
    </source>
</evidence>
<dbReference type="AlphaFoldDB" id="A0A836HX36"/>
<evidence type="ECO:0000256" key="2">
    <source>
        <dbReference type="SAM" id="SignalP"/>
    </source>
</evidence>
<dbReference type="KEGG" id="phet:94288042"/>
<dbReference type="RefSeq" id="XP_067754122.1">
    <property type="nucleotide sequence ID" value="XM_067897965.1"/>
</dbReference>
<keyword evidence="2" id="KW-0732">Signal</keyword>
<evidence type="ECO:0000313" key="4">
    <source>
        <dbReference type="Proteomes" id="UP000674318"/>
    </source>
</evidence>
<sequence length="891" mass="95615">MHSHRCRRGFALTCVFLIALLVISPSSSLTLTTAQDKPARNSTLGLSEVEHHVELHHSTSTSAGEHVPALGLSAGARQTVEEAEVEAPLRNFADTKHGVWNTQQVDVDADGIAVAEEQRFPGTDRAAEAIRTDKELQMASQADLREKGQQAEAAHLGDAMERAAWDTRVEDKQRGKNAEVSLEAQIISEEAAAQSAVKTQRIDEAGEGRESLLSTARAPVEESGTQGSDIGTLHAVDLSQDSAGHQTEPSPLPHDPAHVEKDAYSTAAATPTTDPPTKEEVRAPMIEEVQRMGEDEVTTGARRADRAPHHEDTRKGPEEETRLANAAGETQEQLAAERREVLVKMDEEVASFQAATSELMAQEQEQEQERMSAVERERAAVGELHVNMRKTLENLEQDVLALGEISVTLHGRVIALSNSKTSLFQAEKDALALGEEVEKVSESLQSIRVAVGSLTDAARAAVASHDDTPYPPFKENTLLADRRRELETAHNAAVGQLLDRLKALDAQLAEAERRSKTEEEVVAEVARTPDDVVAHPPPSVTPSAVGTLREEAPSPPPPSPPPPSPPPPSPSNPPQSVQGITSSLPPSVPLAEPRVHTLEKSEESRVGYRQELIGTLIRWSAEGGHNETSHKFHPHRSGVPFKVRGGVQIIGTAVIIAITTTVQILWWCRGGCRGEDDVEEINKVLVAKHQAAATSPQPTQSTLPRSSRQMPQCSQASPLSKSPPRVANASHVPGDVKSQSHLESDRSALSSQRDGLSTASQNASSHLPGGSTPLPTPVQLNTGVFPPRSLLPQGLEVTRGPPQVTSLLDATRRPPLSCPTPPFTAPSNGVQGLSPSSTQGQRPLTGGRSGNPPLPPLSSHPPTTGAPPQMQRPQNDGDDFELHNPFLSRWS</sequence>
<reference evidence="3 4" key="1">
    <citation type="submission" date="2021-02" db="EMBL/GenBank/DDBJ databases">
        <title>Porcisia hertigi Genome sequencing and assembly.</title>
        <authorList>
            <person name="Almutairi H."/>
            <person name="Gatherer D."/>
        </authorList>
    </citation>
    <scope>NUCLEOTIDE SEQUENCE [LARGE SCALE GENOMIC DNA]</scope>
    <source>
        <strain evidence="3 4">C119</strain>
    </source>
</reference>
<feature type="compositionally biased region" description="Polar residues" evidence="1">
    <location>
        <begin position="692"/>
        <end position="720"/>
    </location>
</feature>
<keyword evidence="4" id="KW-1185">Reference proteome</keyword>
<comment type="caution">
    <text evidence="3">The sequence shown here is derived from an EMBL/GenBank/DDBJ whole genome shotgun (WGS) entry which is preliminary data.</text>
</comment>
<feature type="region of interest" description="Disordered" evidence="1">
    <location>
        <begin position="293"/>
        <end position="332"/>
    </location>
</feature>
<accession>A0A836HX36</accession>
<dbReference type="Proteomes" id="UP000674318">
    <property type="component" value="Unassembled WGS sequence"/>
</dbReference>
<organism evidence="3 4">
    <name type="scientific">Porcisia hertigi</name>
    <dbReference type="NCBI Taxonomy" id="2761500"/>
    <lineage>
        <taxon>Eukaryota</taxon>
        <taxon>Discoba</taxon>
        <taxon>Euglenozoa</taxon>
        <taxon>Kinetoplastea</taxon>
        <taxon>Metakinetoplastina</taxon>
        <taxon>Trypanosomatida</taxon>
        <taxon>Trypanosomatidae</taxon>
        <taxon>Leishmaniinae</taxon>
        <taxon>Porcisia</taxon>
    </lineage>
</organism>
<feature type="region of interest" description="Disordered" evidence="1">
    <location>
        <begin position="689"/>
        <end position="891"/>
    </location>
</feature>
<feature type="compositionally biased region" description="Basic and acidic residues" evidence="1">
    <location>
        <begin position="200"/>
        <end position="210"/>
    </location>
</feature>